<dbReference type="EMBL" id="BAABGX010000001">
    <property type="protein sequence ID" value="GAA4301593.1"/>
    <property type="molecule type" value="Genomic_DNA"/>
</dbReference>
<gene>
    <name evidence="3" type="ORF">GCM10023183_12820</name>
</gene>
<evidence type="ECO:0000313" key="4">
    <source>
        <dbReference type="Proteomes" id="UP001501844"/>
    </source>
</evidence>
<dbReference type="PANTHER" id="PTHR19328:SF75">
    <property type="entry name" value="ALDOSE SUGAR DEHYDROGENASE YLII"/>
    <property type="match status" value="1"/>
</dbReference>
<dbReference type="InterPro" id="IPR011042">
    <property type="entry name" value="6-blade_b-propeller_TolB-like"/>
</dbReference>
<dbReference type="Gene3D" id="2.120.10.30">
    <property type="entry name" value="TolB, C-terminal domain"/>
    <property type="match status" value="1"/>
</dbReference>
<protein>
    <submittedName>
        <fullName evidence="3">PQQ-dependent sugar dehydrogenase</fullName>
    </submittedName>
</protein>
<proteinExistence type="predicted"/>
<evidence type="ECO:0000256" key="1">
    <source>
        <dbReference type="SAM" id="SignalP"/>
    </source>
</evidence>
<evidence type="ECO:0000313" key="3">
    <source>
        <dbReference type="EMBL" id="GAA4301593.1"/>
    </source>
</evidence>
<keyword evidence="1" id="KW-0732">Signal</keyword>
<dbReference type="PROSITE" id="PS51257">
    <property type="entry name" value="PROKAR_LIPOPROTEIN"/>
    <property type="match status" value="1"/>
</dbReference>
<dbReference type="InterPro" id="IPR011041">
    <property type="entry name" value="Quinoprot_gluc/sorb_DH_b-prop"/>
</dbReference>
<dbReference type="InterPro" id="IPR012938">
    <property type="entry name" value="Glc/Sorbosone_DH"/>
</dbReference>
<evidence type="ECO:0000259" key="2">
    <source>
        <dbReference type="Pfam" id="PF07995"/>
    </source>
</evidence>
<keyword evidence="4" id="KW-1185">Reference proteome</keyword>
<organism evidence="3 4">
    <name type="scientific">Nibribacter koreensis</name>
    <dbReference type="NCBI Taxonomy" id="1084519"/>
    <lineage>
        <taxon>Bacteria</taxon>
        <taxon>Pseudomonadati</taxon>
        <taxon>Bacteroidota</taxon>
        <taxon>Cytophagia</taxon>
        <taxon>Cytophagales</taxon>
        <taxon>Hymenobacteraceae</taxon>
        <taxon>Nibribacter</taxon>
    </lineage>
</organism>
<accession>A0ABP8FE28</accession>
<dbReference type="RefSeq" id="WP_345163808.1">
    <property type="nucleotide sequence ID" value="NZ_BAABGX010000001.1"/>
</dbReference>
<feature type="domain" description="Glucose/Sorbosone dehydrogenase" evidence="2">
    <location>
        <begin position="89"/>
        <end position="419"/>
    </location>
</feature>
<dbReference type="SUPFAM" id="SSF50952">
    <property type="entry name" value="Soluble quinoprotein glucose dehydrogenase"/>
    <property type="match status" value="1"/>
</dbReference>
<comment type="caution">
    <text evidence="3">The sequence shown here is derived from an EMBL/GenBank/DDBJ whole genome shotgun (WGS) entry which is preliminary data.</text>
</comment>
<dbReference type="Proteomes" id="UP001501844">
    <property type="component" value="Unassembled WGS sequence"/>
</dbReference>
<name>A0ABP8FE28_9BACT</name>
<dbReference type="Pfam" id="PF07995">
    <property type="entry name" value="GSDH"/>
    <property type="match status" value="1"/>
</dbReference>
<feature type="signal peptide" evidence="1">
    <location>
        <begin position="1"/>
        <end position="35"/>
    </location>
</feature>
<feature type="chain" id="PRO_5045628274" evidence="1">
    <location>
        <begin position="36"/>
        <end position="425"/>
    </location>
</feature>
<reference evidence="4" key="1">
    <citation type="journal article" date="2019" name="Int. J. Syst. Evol. Microbiol.">
        <title>The Global Catalogue of Microorganisms (GCM) 10K type strain sequencing project: providing services to taxonomists for standard genome sequencing and annotation.</title>
        <authorList>
            <consortium name="The Broad Institute Genomics Platform"/>
            <consortium name="The Broad Institute Genome Sequencing Center for Infectious Disease"/>
            <person name="Wu L."/>
            <person name="Ma J."/>
        </authorList>
    </citation>
    <scope>NUCLEOTIDE SEQUENCE [LARGE SCALE GENOMIC DNA]</scope>
    <source>
        <strain evidence="4">JCM 17917</strain>
    </source>
</reference>
<dbReference type="PANTHER" id="PTHR19328">
    <property type="entry name" value="HEDGEHOG-INTERACTING PROTEIN"/>
    <property type="match status" value="1"/>
</dbReference>
<sequence length="425" mass="46101">MKKLTPSQSLINRLRTSKSLFFSCLLALTATGACSQKSITTDPVTGECTSLETRQPNSPDQKPTFAGQTRACGMTSTTAYQVEVLAKGLDKPWAVEPMPDGNLLVTEKPGRMRVISATGAMGAPLTGLPEVVAGGQAGLLDVALSPTFATDRTIYWSFSEPRANGNGTAVARGVLSQDNKSLSQVKVILSTQPSYTNTMHFGSRLAFGQDGMLYVTMGERSDLKTRPQAQEMNSHLGKILRITKDGAPAPGNPFIGQAGALPEIWSVGHRNVQSSAFDTQGRLWVVEMGPQGGDELNLIEKGKNYGWPLVTFGEEYSGQPVPNAVTVKEGYESPVYYWDPVIAPSGAQFYTGSAFPEWQGNLFVGNMKDKRLVRLKIENGKVTGEEHLLKEQNQRVRDVKQGPDGALYIVTDQSNGELWKVSPKR</sequence>